<dbReference type="PANTHER" id="PTHR13779">
    <property type="entry name" value="WERNER HELICASE-INTERACTING PROTEIN 1 FAMILY MEMBER"/>
    <property type="match status" value="1"/>
</dbReference>
<dbReference type="AlphaFoldDB" id="A0A8J3BA87"/>
<dbReference type="GO" id="GO:0017116">
    <property type="term" value="F:single-stranded DNA helicase activity"/>
    <property type="evidence" value="ECO:0007669"/>
    <property type="project" value="TreeGrafter"/>
</dbReference>
<dbReference type="NCBIfam" id="NF009881">
    <property type="entry name" value="PRK13341.1-2"/>
    <property type="match status" value="1"/>
</dbReference>
<evidence type="ECO:0000313" key="6">
    <source>
        <dbReference type="Proteomes" id="UP000637720"/>
    </source>
</evidence>
<dbReference type="SMART" id="SM00382">
    <property type="entry name" value="AAA"/>
    <property type="match status" value="1"/>
</dbReference>
<dbReference type="GO" id="GO:0000731">
    <property type="term" value="P:DNA synthesis involved in DNA repair"/>
    <property type="evidence" value="ECO:0007669"/>
    <property type="project" value="TreeGrafter"/>
</dbReference>
<dbReference type="Pfam" id="PF16193">
    <property type="entry name" value="AAA_assoc_2"/>
    <property type="match status" value="1"/>
</dbReference>
<dbReference type="InterPro" id="IPR003959">
    <property type="entry name" value="ATPase_AAA_core"/>
</dbReference>
<dbReference type="EMBL" id="BMOF01000049">
    <property type="protein sequence ID" value="GGK05880.1"/>
    <property type="molecule type" value="Genomic_DNA"/>
</dbReference>
<dbReference type="Gene3D" id="1.20.272.10">
    <property type="match status" value="1"/>
</dbReference>
<dbReference type="InterPro" id="IPR051314">
    <property type="entry name" value="AAA_ATPase_RarA/MGS1/WRNIP1"/>
</dbReference>
<dbReference type="GO" id="GO:0016887">
    <property type="term" value="F:ATP hydrolysis activity"/>
    <property type="evidence" value="ECO:0007669"/>
    <property type="project" value="InterPro"/>
</dbReference>
<evidence type="ECO:0000313" key="5">
    <source>
        <dbReference type="EMBL" id="GGK05880.1"/>
    </source>
</evidence>
<gene>
    <name evidence="5" type="ORF">GCM10007043_19870</name>
</gene>
<dbReference type="SUPFAM" id="SSF52540">
    <property type="entry name" value="P-loop containing nucleoside triphosphate hydrolases"/>
    <property type="match status" value="1"/>
</dbReference>
<dbReference type="GO" id="GO:0008047">
    <property type="term" value="F:enzyme activator activity"/>
    <property type="evidence" value="ECO:0007669"/>
    <property type="project" value="TreeGrafter"/>
</dbReference>
<evidence type="ECO:0000256" key="2">
    <source>
        <dbReference type="ARBA" id="ARBA00022741"/>
    </source>
</evidence>
<dbReference type="GO" id="GO:0003677">
    <property type="term" value="F:DNA binding"/>
    <property type="evidence" value="ECO:0007669"/>
    <property type="project" value="InterPro"/>
</dbReference>
<dbReference type="CDD" id="cd18139">
    <property type="entry name" value="HLD_clamp_RarA"/>
    <property type="match status" value="1"/>
</dbReference>
<dbReference type="Gene3D" id="3.40.50.300">
    <property type="entry name" value="P-loop containing nucleotide triphosphate hydrolases"/>
    <property type="match status" value="1"/>
</dbReference>
<dbReference type="Gene3D" id="1.10.8.60">
    <property type="match status" value="1"/>
</dbReference>
<dbReference type="PANTHER" id="PTHR13779:SF7">
    <property type="entry name" value="ATPASE WRNIP1"/>
    <property type="match status" value="1"/>
</dbReference>
<keyword evidence="3" id="KW-0067">ATP-binding</keyword>
<keyword evidence="6" id="KW-1185">Reference proteome</keyword>
<feature type="domain" description="AAA+ ATPase" evidence="4">
    <location>
        <begin position="51"/>
        <end position="168"/>
    </location>
</feature>
<dbReference type="Proteomes" id="UP000637720">
    <property type="component" value="Unassembled WGS sequence"/>
</dbReference>
<dbReference type="FunFam" id="1.10.3710.10:FF:000003">
    <property type="entry name" value="ATPase, AAA family protein"/>
    <property type="match status" value="1"/>
</dbReference>
<protein>
    <submittedName>
        <fullName evidence="5">ATPase AAA</fullName>
    </submittedName>
</protein>
<evidence type="ECO:0000259" key="4">
    <source>
        <dbReference type="SMART" id="SM00382"/>
    </source>
</evidence>
<reference evidence="5" key="1">
    <citation type="journal article" date="2014" name="Int. J. Syst. Evol. Microbiol.">
        <title>Complete genome sequence of Corynebacterium casei LMG S-19264T (=DSM 44701T), isolated from a smear-ripened cheese.</title>
        <authorList>
            <consortium name="US DOE Joint Genome Institute (JGI-PGF)"/>
            <person name="Walter F."/>
            <person name="Albersmeier A."/>
            <person name="Kalinowski J."/>
            <person name="Ruckert C."/>
        </authorList>
    </citation>
    <scope>NUCLEOTIDE SEQUENCE</scope>
    <source>
        <strain evidence="5">JCM 14719</strain>
    </source>
</reference>
<organism evidence="5 6">
    <name type="scientific">Calditerricola satsumensis</name>
    <dbReference type="NCBI Taxonomy" id="373054"/>
    <lineage>
        <taxon>Bacteria</taxon>
        <taxon>Bacillati</taxon>
        <taxon>Bacillota</taxon>
        <taxon>Bacilli</taxon>
        <taxon>Bacillales</taxon>
        <taxon>Bacillaceae</taxon>
        <taxon>Calditerricola</taxon>
    </lineage>
</organism>
<comment type="similarity">
    <text evidence="1">Belongs to the AAA ATPase family. RarA/MGS1/WRNIP1 subfamily.</text>
</comment>
<dbReference type="GO" id="GO:0005524">
    <property type="term" value="F:ATP binding"/>
    <property type="evidence" value="ECO:0007669"/>
    <property type="project" value="UniProtKB-KW"/>
</dbReference>
<comment type="caution">
    <text evidence="5">The sequence shown here is derived from an EMBL/GenBank/DDBJ whole genome shotgun (WGS) entry which is preliminary data.</text>
</comment>
<name>A0A8J3BA87_9BACI</name>
<dbReference type="RefSeq" id="WP_188817888.1">
    <property type="nucleotide sequence ID" value="NZ_BMOF01000049.1"/>
</dbReference>
<dbReference type="InterPro" id="IPR008921">
    <property type="entry name" value="DNA_pol3_clamp-load_cplx_C"/>
</dbReference>
<dbReference type="FunFam" id="3.40.50.300:FF:000345">
    <property type="entry name" value="AAA family ATPase"/>
    <property type="match status" value="1"/>
</dbReference>
<dbReference type="InterPro" id="IPR027417">
    <property type="entry name" value="P-loop_NTPase"/>
</dbReference>
<sequence>MDLFDYAGEQEQQRMAPLAARMRPRTLDEFVGQRHILGEGKLLRRAIEADQLSSLIFYGPPGTGKTTLARVIANTTKSHFTDLNAVTAGVADIRRIVDEAKARLGMYGQRTILFIDEIHRFNKAQQDALLPYVEEGTVILIGATTENPFFEVNAALLSRSQIFPLHPLTEDELRLIAERALSDAERGLGALNIRIDEDALAHLIRYADGDARRLLNALELAALTTRPGADGVVHITLDVAVESIQRPAVRYDKSGDNHYDTISAFIKSIRGSDPDAALYWLARMLDAGEDPRFIARRLVISAAEDIGNADPQALQVAVAAFHALELVGMPEGRIPLAQAVTYLATAPKSNASYVAINEALRMVREEGHRPVPPHLRDANYKGAAALGHGQGYLYPHDYPGHFVPQRYLPEGVDVVFYRPSENGYEREIGERLSRWRARQREGV</sequence>
<dbReference type="Pfam" id="PF00004">
    <property type="entry name" value="AAA"/>
    <property type="match status" value="1"/>
</dbReference>
<dbReference type="SUPFAM" id="SSF48019">
    <property type="entry name" value="post-AAA+ oligomerization domain-like"/>
    <property type="match status" value="1"/>
</dbReference>
<dbReference type="Pfam" id="PF12002">
    <property type="entry name" value="MgsA_C"/>
    <property type="match status" value="1"/>
</dbReference>
<accession>A0A8J3BA87</accession>
<dbReference type="InterPro" id="IPR032423">
    <property type="entry name" value="AAA_assoc_2"/>
</dbReference>
<reference evidence="5" key="2">
    <citation type="submission" date="2020-09" db="EMBL/GenBank/DDBJ databases">
        <authorList>
            <person name="Sun Q."/>
            <person name="Ohkuma M."/>
        </authorList>
    </citation>
    <scope>NUCLEOTIDE SEQUENCE</scope>
    <source>
        <strain evidence="5">JCM 14719</strain>
    </source>
</reference>
<dbReference type="FunFam" id="1.20.272.10:FF:000001">
    <property type="entry name" value="Putative AAA family ATPase"/>
    <property type="match status" value="1"/>
</dbReference>
<keyword evidence="2" id="KW-0547">Nucleotide-binding</keyword>
<dbReference type="GO" id="GO:0006261">
    <property type="term" value="P:DNA-templated DNA replication"/>
    <property type="evidence" value="ECO:0007669"/>
    <property type="project" value="TreeGrafter"/>
</dbReference>
<evidence type="ECO:0000256" key="3">
    <source>
        <dbReference type="ARBA" id="ARBA00022840"/>
    </source>
</evidence>
<evidence type="ECO:0000256" key="1">
    <source>
        <dbReference type="ARBA" id="ARBA00008959"/>
    </source>
</evidence>
<proteinExistence type="inferred from homology"/>
<dbReference type="CDD" id="cd00009">
    <property type="entry name" value="AAA"/>
    <property type="match status" value="1"/>
</dbReference>
<dbReference type="InterPro" id="IPR021886">
    <property type="entry name" value="MgsA_C"/>
</dbReference>
<dbReference type="InterPro" id="IPR003593">
    <property type="entry name" value="AAA+_ATPase"/>
</dbReference>
<dbReference type="Gene3D" id="1.10.3710.10">
    <property type="entry name" value="DNA polymerase III clamp loader subunits, C-terminal domain"/>
    <property type="match status" value="1"/>
</dbReference>